<gene>
    <name evidence="3" type="ORF">BBP00_00000947</name>
</gene>
<dbReference type="AlphaFoldDB" id="A0A3F2S2Y4"/>
<dbReference type="OrthoDB" id="5199543at2759"/>
<dbReference type="GO" id="GO:0031390">
    <property type="term" value="C:Ctf18 RFC-like complex"/>
    <property type="evidence" value="ECO:0007669"/>
    <property type="project" value="InterPro"/>
</dbReference>
<dbReference type="GO" id="GO:0000785">
    <property type="term" value="C:chromatin"/>
    <property type="evidence" value="ECO:0007669"/>
    <property type="project" value="TreeGrafter"/>
</dbReference>
<keyword evidence="2" id="KW-0235">DNA replication</keyword>
<accession>A0A3F2S2Y4</accession>
<dbReference type="InterPro" id="IPR019128">
    <property type="entry name" value="Dcc1"/>
</dbReference>
<dbReference type="Pfam" id="PF09724">
    <property type="entry name" value="Dcc1"/>
    <property type="match status" value="1"/>
</dbReference>
<evidence type="ECO:0000313" key="3">
    <source>
        <dbReference type="EMBL" id="RLN68527.1"/>
    </source>
</evidence>
<evidence type="ECO:0000256" key="2">
    <source>
        <dbReference type="ARBA" id="ARBA00022705"/>
    </source>
</evidence>
<proteinExistence type="inferred from homology"/>
<sequence>MPEQSESTAHAGAMDSMVTTAADFSEDKYRLLELNPEIEETIKTGQKLFIVGAPGDRAVLCTEDKSYYLKKEDISNLRLLTTHMKWDGPEETANKRTIPIAGAARFHYLLEHKVPDVTQLRALLLEAPYENPRRSDATAQMKRAKLHKFYSTRDLINALQVSEHEVLEMLKELHAFEEAGGWRLLGSAYQSRVFGDMLDAVVQHDWKVFAAPGVPVKQFLAELDEPLVAVRQCCLLYGSLSTVGDGECCTLDPVKVATFHAKSLFDEQTEEVKFKAQQQHVALDPVDAELELDQFMEKWQLRVPDSVSVNLDMLSGLVLVKSQKAGKKPRIVYFPEDELSPDPKKRFEKLFEKQEKWTIKQLEPFIKSLVVPGTTQASLLLKYTRSSRQGNSSDKLYSRR</sequence>
<reference evidence="3 4" key="1">
    <citation type="submission" date="2018-07" db="EMBL/GenBank/DDBJ databases">
        <title>Genome sequencing of oomycete isolates from Chile give support for New Zealand origin for Phytophthora kernoviae and make available the first Nothophytophthora sp. genome.</title>
        <authorList>
            <person name="Studholme D.J."/>
            <person name="Sanfuentes E."/>
            <person name="Panda P."/>
            <person name="Hill R."/>
            <person name="Sambles C."/>
            <person name="Grant M."/>
            <person name="Williams N.M."/>
            <person name="Mcdougal R.L."/>
        </authorList>
    </citation>
    <scope>NUCLEOTIDE SEQUENCE [LARGE SCALE GENOMIC DNA]</scope>
    <source>
        <strain evidence="3">Chile6</strain>
    </source>
</reference>
<comment type="similarity">
    <text evidence="1">Belongs to the DCC1 family.</text>
</comment>
<protein>
    <recommendedName>
        <fullName evidence="5">Sister chromatid cohesion protein DCC1</fullName>
    </recommendedName>
</protein>
<dbReference type="GO" id="GO:0000775">
    <property type="term" value="C:chromosome, centromeric region"/>
    <property type="evidence" value="ECO:0007669"/>
    <property type="project" value="TreeGrafter"/>
</dbReference>
<organism evidence="3 4">
    <name type="scientific">Phytophthora kernoviae</name>
    <dbReference type="NCBI Taxonomy" id="325452"/>
    <lineage>
        <taxon>Eukaryota</taxon>
        <taxon>Sar</taxon>
        <taxon>Stramenopiles</taxon>
        <taxon>Oomycota</taxon>
        <taxon>Peronosporomycetes</taxon>
        <taxon>Peronosporales</taxon>
        <taxon>Peronosporaceae</taxon>
        <taxon>Phytophthora</taxon>
    </lineage>
</organism>
<name>A0A3F2S2Y4_9STRA</name>
<evidence type="ECO:0000256" key="1">
    <source>
        <dbReference type="ARBA" id="ARBA00007017"/>
    </source>
</evidence>
<dbReference type="PANTHER" id="PTHR13395:SF6">
    <property type="entry name" value="SISTER CHROMATID COHESION PROTEIN DCC1"/>
    <property type="match status" value="1"/>
</dbReference>
<comment type="caution">
    <text evidence="3">The sequence shown here is derived from an EMBL/GenBank/DDBJ whole genome shotgun (WGS) entry which is preliminary data.</text>
</comment>
<dbReference type="PANTHER" id="PTHR13395">
    <property type="entry name" value="SISTER CHROMATID COHESION PROTEIN DCC1-RELATED"/>
    <property type="match status" value="1"/>
</dbReference>
<dbReference type="Proteomes" id="UP000277300">
    <property type="component" value="Unassembled WGS sequence"/>
</dbReference>
<evidence type="ECO:0000313" key="4">
    <source>
        <dbReference type="Proteomes" id="UP000277300"/>
    </source>
</evidence>
<dbReference type="GO" id="GO:0034088">
    <property type="term" value="P:maintenance of mitotic sister chromatid cohesion"/>
    <property type="evidence" value="ECO:0007669"/>
    <property type="project" value="TreeGrafter"/>
</dbReference>
<dbReference type="GO" id="GO:0006260">
    <property type="term" value="P:DNA replication"/>
    <property type="evidence" value="ECO:0007669"/>
    <property type="project" value="UniProtKB-KW"/>
</dbReference>
<dbReference type="EMBL" id="MBDO02000012">
    <property type="protein sequence ID" value="RLN68527.1"/>
    <property type="molecule type" value="Genomic_DNA"/>
</dbReference>
<evidence type="ECO:0008006" key="5">
    <source>
        <dbReference type="Google" id="ProtNLM"/>
    </source>
</evidence>